<evidence type="ECO:0000256" key="2">
    <source>
        <dbReference type="ARBA" id="ARBA00022723"/>
    </source>
</evidence>
<dbReference type="PROSITE" id="PS51084">
    <property type="entry name" value="HIT_2"/>
    <property type="match status" value="1"/>
</dbReference>
<dbReference type="KEGG" id="api:100569003"/>
<keyword evidence="5" id="KW-0539">Nucleus</keyword>
<dbReference type="GeneID" id="100569003"/>
<sequence>MTNEARNNLILSMNDPSNILYSDEFVVIVADQYPKSEHHYLVMPKEDLFDVRSLKERHIPKLIYMELKGLEYVMRTTGLFAQDLLVGYHAFTSMNRLHLHVLSKDFCGPHMRQPHQWNSFNTEFFIPTHKIISELQSIGHAVLPPNKKILHQPVQCNKCDFFTNEIKHLKLHLKMVHYVPQIF</sequence>
<dbReference type="CTD" id="54840"/>
<proteinExistence type="predicted"/>
<reference evidence="9" key="1">
    <citation type="submission" date="2010-06" db="EMBL/GenBank/DDBJ databases">
        <authorList>
            <person name="Jiang H."/>
            <person name="Abraham K."/>
            <person name="Ali S."/>
            <person name="Alsbrooks S.L."/>
            <person name="Anim B.N."/>
            <person name="Anosike U.S."/>
            <person name="Attaway T."/>
            <person name="Bandaranaike D.P."/>
            <person name="Battles P.K."/>
            <person name="Bell S.N."/>
            <person name="Bell A.V."/>
            <person name="Beltran B."/>
            <person name="Bickham C."/>
            <person name="Bustamante Y."/>
            <person name="Caleb T."/>
            <person name="Canada A."/>
            <person name="Cardenas V."/>
            <person name="Carter K."/>
            <person name="Chacko J."/>
            <person name="Chandrabose M.N."/>
            <person name="Chavez D."/>
            <person name="Chavez A."/>
            <person name="Chen L."/>
            <person name="Chu H.-S."/>
            <person name="Claassen K.J."/>
            <person name="Cockrell R."/>
            <person name="Collins M."/>
            <person name="Cooper J.A."/>
            <person name="Cree A."/>
            <person name="Curry S.M."/>
            <person name="Da Y."/>
            <person name="Dao M.D."/>
            <person name="Das B."/>
            <person name="Davila M.-L."/>
            <person name="Davy-Carroll L."/>
            <person name="Denson S."/>
            <person name="Dinh H."/>
            <person name="Ebong V.E."/>
            <person name="Edwards J.R."/>
            <person name="Egan A."/>
            <person name="El-Daye J."/>
            <person name="Escobedo L."/>
            <person name="Fernandez S."/>
            <person name="Fernando P.R."/>
            <person name="Flagg N."/>
            <person name="Forbes L.D."/>
            <person name="Fowler R.G."/>
            <person name="Fu Q."/>
            <person name="Gabisi R.A."/>
            <person name="Ganer J."/>
            <person name="Garbino Pronczuk A."/>
            <person name="Garcia R.M."/>
            <person name="Garner T."/>
            <person name="Garrett T.E."/>
            <person name="Gonzalez D.A."/>
            <person name="Hamid H."/>
            <person name="Hawkins E.S."/>
            <person name="Hirani K."/>
            <person name="Hogues M.E."/>
            <person name="Hollins B."/>
            <person name="Hsiao C.-H."/>
            <person name="Jabil R."/>
            <person name="James M.L."/>
            <person name="Jhangiani S.N."/>
            <person name="Johnson B."/>
            <person name="Johnson Q."/>
            <person name="Joshi V."/>
            <person name="Kalu J.B."/>
            <person name="Kam C."/>
            <person name="Kashfia A."/>
            <person name="Keebler J."/>
            <person name="Kisamo H."/>
            <person name="Kovar C.L."/>
            <person name="Lago L.A."/>
            <person name="Lai C.-Y."/>
            <person name="Laidlaw J."/>
            <person name="Lara F."/>
            <person name="Le T.-K."/>
            <person name="Lee S.L."/>
            <person name="Legall F.H."/>
            <person name="Lemon S.J."/>
            <person name="Lewis L.R."/>
            <person name="Li B."/>
            <person name="Liu Y."/>
            <person name="Liu Y.-S."/>
            <person name="Lopez J."/>
            <person name="Lozado R.J."/>
            <person name="Lu J."/>
            <person name="Madu R.C."/>
            <person name="Maheshwari M."/>
            <person name="Maheshwari R."/>
            <person name="Malloy K."/>
            <person name="Martinez E."/>
            <person name="Mathew T."/>
            <person name="Mercado I.C."/>
            <person name="Mercado C."/>
            <person name="Meyer B."/>
            <person name="Montgomery K."/>
            <person name="Morgan M.B."/>
            <person name="Munidasa M."/>
            <person name="Nazareth L.V."/>
            <person name="Nelson J."/>
            <person name="Ng B.M."/>
            <person name="Nguyen N.B."/>
            <person name="Nguyen P.Q."/>
            <person name="Nguyen T."/>
            <person name="Obregon M."/>
            <person name="Okwuonu G.O."/>
            <person name="Onwere C.G."/>
            <person name="Orozco G."/>
            <person name="Parra A."/>
            <person name="Patel S."/>
            <person name="Patil S."/>
            <person name="Perez A."/>
            <person name="Perez Y."/>
            <person name="Pham C."/>
            <person name="Primus E.L."/>
            <person name="Pu L.-L."/>
            <person name="Puazo M."/>
            <person name="Qin X."/>
            <person name="Quiroz J.B."/>
            <person name="Reese J."/>
            <person name="Richards S."/>
            <person name="Rives C.M."/>
            <person name="Robberts R."/>
            <person name="Ruiz S.J."/>
            <person name="Ruiz M.J."/>
            <person name="Santibanez J."/>
            <person name="Schneider B.W."/>
            <person name="Sisson I."/>
            <person name="Smith M."/>
            <person name="Sodergren E."/>
            <person name="Song X.-Z."/>
            <person name="Song B.B."/>
            <person name="Summersgill H."/>
            <person name="Thelus R."/>
            <person name="Thornton R.D."/>
            <person name="Trejos Z.Y."/>
            <person name="Usmani K."/>
            <person name="Vattathil S."/>
            <person name="Villasana D."/>
            <person name="Walker D.L."/>
            <person name="Wang S."/>
            <person name="Wang K."/>
            <person name="White C.S."/>
            <person name="Williams A.C."/>
            <person name="Williamson J."/>
            <person name="Wilson K."/>
            <person name="Woghiren I.O."/>
            <person name="Woodworth J.R."/>
            <person name="Worley K.C."/>
            <person name="Wright R.A."/>
            <person name="Wu W."/>
            <person name="Young L."/>
            <person name="Zhang L."/>
            <person name="Zhang J."/>
            <person name="Zhu Y."/>
            <person name="Muzny D.M."/>
            <person name="Weinstock G."/>
            <person name="Gibbs R.A."/>
        </authorList>
    </citation>
    <scope>NUCLEOTIDE SEQUENCE [LARGE SCALE GENOMIC DNA]</scope>
    <source>
        <strain evidence="9">LSR1</strain>
    </source>
</reference>
<evidence type="ECO:0000313" key="8">
    <source>
        <dbReference type="EnsemblMetazoa" id="XP_003242255.1"/>
    </source>
</evidence>
<dbReference type="Gene3D" id="3.30.428.10">
    <property type="entry name" value="HIT-like"/>
    <property type="match status" value="1"/>
</dbReference>
<keyword evidence="9" id="KW-1185">Reference proteome</keyword>
<dbReference type="GO" id="GO:0000012">
    <property type="term" value="P:single strand break repair"/>
    <property type="evidence" value="ECO:0007669"/>
    <property type="project" value="TreeGrafter"/>
</dbReference>
<evidence type="ECO:0000259" key="7">
    <source>
        <dbReference type="PROSITE" id="PS51084"/>
    </source>
</evidence>
<organism evidence="8 9">
    <name type="scientific">Acyrthosiphon pisum</name>
    <name type="common">Pea aphid</name>
    <dbReference type="NCBI Taxonomy" id="7029"/>
    <lineage>
        <taxon>Eukaryota</taxon>
        <taxon>Metazoa</taxon>
        <taxon>Ecdysozoa</taxon>
        <taxon>Arthropoda</taxon>
        <taxon>Hexapoda</taxon>
        <taxon>Insecta</taxon>
        <taxon>Pterygota</taxon>
        <taxon>Neoptera</taxon>
        <taxon>Paraneoptera</taxon>
        <taxon>Hemiptera</taxon>
        <taxon>Sternorrhyncha</taxon>
        <taxon>Aphidomorpha</taxon>
        <taxon>Aphidoidea</taxon>
        <taxon>Aphididae</taxon>
        <taxon>Macrosiphini</taxon>
        <taxon>Acyrthosiphon</taxon>
    </lineage>
</organism>
<dbReference type="RefSeq" id="XP_003242255.1">
    <property type="nucleotide sequence ID" value="XM_003242207.3"/>
</dbReference>
<dbReference type="InterPro" id="IPR036265">
    <property type="entry name" value="HIT-like_sf"/>
</dbReference>
<dbReference type="Pfam" id="PF11969">
    <property type="entry name" value="DcpS_C"/>
    <property type="match status" value="1"/>
</dbReference>
<dbReference type="PANTHER" id="PTHR12486:SF4">
    <property type="entry name" value="APRATAXIN"/>
    <property type="match status" value="1"/>
</dbReference>
<dbReference type="InterPro" id="IPR011146">
    <property type="entry name" value="HIT-like"/>
</dbReference>
<protein>
    <recommendedName>
        <fullName evidence="7">HIT domain-containing protein</fullName>
    </recommendedName>
</protein>
<dbReference type="AlphaFoldDB" id="A0A8R2AFQ6"/>
<dbReference type="OrthoDB" id="3512845at2759"/>
<keyword evidence="2" id="KW-0479">Metal-binding</keyword>
<dbReference type="SUPFAM" id="SSF54197">
    <property type="entry name" value="HIT-like"/>
    <property type="match status" value="1"/>
</dbReference>
<dbReference type="GO" id="GO:0046872">
    <property type="term" value="F:metal ion binding"/>
    <property type="evidence" value="ECO:0007669"/>
    <property type="project" value="UniProtKB-KW"/>
</dbReference>
<evidence type="ECO:0000256" key="5">
    <source>
        <dbReference type="ARBA" id="ARBA00023242"/>
    </source>
</evidence>
<dbReference type="EnsemblMetazoa" id="XM_003242207.4">
    <property type="protein sequence ID" value="XP_003242255.1"/>
    <property type="gene ID" value="LOC100569003"/>
</dbReference>
<comment type="subcellular location">
    <subcellularLocation>
        <location evidence="1">Nucleus</location>
    </subcellularLocation>
</comment>
<comment type="caution">
    <text evidence="6">Lacks conserved residue(s) required for the propagation of feature annotation.</text>
</comment>
<dbReference type="InterPro" id="IPR032566">
    <property type="entry name" value="Znf-C2HE"/>
</dbReference>
<evidence type="ECO:0000256" key="6">
    <source>
        <dbReference type="PROSITE-ProRule" id="PRU00464"/>
    </source>
</evidence>
<dbReference type="GO" id="GO:0003725">
    <property type="term" value="F:double-stranded RNA binding"/>
    <property type="evidence" value="ECO:0007669"/>
    <property type="project" value="TreeGrafter"/>
</dbReference>
<reference evidence="8" key="2">
    <citation type="submission" date="2022-06" db="UniProtKB">
        <authorList>
            <consortium name="EnsemblMetazoa"/>
        </authorList>
    </citation>
    <scope>IDENTIFICATION</scope>
</reference>
<keyword evidence="3" id="KW-0862">Zinc</keyword>
<name>A0A8R2AFQ6_ACYPI</name>
<accession>A0A8R2AFQ6</accession>
<evidence type="ECO:0000256" key="3">
    <source>
        <dbReference type="ARBA" id="ARBA00022833"/>
    </source>
</evidence>
<evidence type="ECO:0000313" key="9">
    <source>
        <dbReference type="Proteomes" id="UP000007819"/>
    </source>
</evidence>
<dbReference type="GO" id="GO:0030983">
    <property type="term" value="F:mismatched DNA binding"/>
    <property type="evidence" value="ECO:0007669"/>
    <property type="project" value="TreeGrafter"/>
</dbReference>
<feature type="domain" description="HIT" evidence="7">
    <location>
        <begin position="6"/>
        <end position="112"/>
    </location>
</feature>
<dbReference type="Pfam" id="PF16278">
    <property type="entry name" value="zf-C2HE"/>
    <property type="match status" value="1"/>
</dbReference>
<dbReference type="GO" id="GO:0005634">
    <property type="term" value="C:nucleus"/>
    <property type="evidence" value="ECO:0007669"/>
    <property type="project" value="UniProtKB-SubCell"/>
</dbReference>
<evidence type="ECO:0000256" key="1">
    <source>
        <dbReference type="ARBA" id="ARBA00004123"/>
    </source>
</evidence>
<keyword evidence="4" id="KW-0238">DNA-binding</keyword>
<dbReference type="GO" id="GO:1990165">
    <property type="term" value="F:single-strand break-containing DNA binding"/>
    <property type="evidence" value="ECO:0007669"/>
    <property type="project" value="TreeGrafter"/>
</dbReference>
<evidence type="ECO:0000256" key="4">
    <source>
        <dbReference type="ARBA" id="ARBA00023125"/>
    </source>
</evidence>
<dbReference type="Proteomes" id="UP000007819">
    <property type="component" value="Chromosome A2"/>
</dbReference>
<dbReference type="GO" id="GO:0033699">
    <property type="term" value="F:DNA 5'-adenosine monophosphate hydrolase activity"/>
    <property type="evidence" value="ECO:0007669"/>
    <property type="project" value="TreeGrafter"/>
</dbReference>
<dbReference type="GO" id="GO:0003697">
    <property type="term" value="F:single-stranded DNA binding"/>
    <property type="evidence" value="ECO:0007669"/>
    <property type="project" value="TreeGrafter"/>
</dbReference>
<dbReference type="PANTHER" id="PTHR12486">
    <property type="entry name" value="APRATAXIN-RELATED"/>
    <property type="match status" value="1"/>
</dbReference>